<name>A0AAV2QCK4_MEGNR</name>
<evidence type="ECO:0000313" key="3">
    <source>
        <dbReference type="Proteomes" id="UP001497623"/>
    </source>
</evidence>
<feature type="non-terminal residue" evidence="2">
    <location>
        <position position="480"/>
    </location>
</feature>
<proteinExistence type="predicted"/>
<reference evidence="2 3" key="1">
    <citation type="submission" date="2024-05" db="EMBL/GenBank/DDBJ databases">
        <authorList>
            <person name="Wallberg A."/>
        </authorList>
    </citation>
    <scope>NUCLEOTIDE SEQUENCE [LARGE SCALE GENOMIC DNA]</scope>
</reference>
<evidence type="ECO:0000256" key="1">
    <source>
        <dbReference type="SAM" id="MobiDB-lite"/>
    </source>
</evidence>
<dbReference type="Proteomes" id="UP001497623">
    <property type="component" value="Unassembled WGS sequence"/>
</dbReference>
<feature type="compositionally biased region" description="Basic and acidic residues" evidence="1">
    <location>
        <begin position="452"/>
        <end position="462"/>
    </location>
</feature>
<sequence>MTNYGQILITSPRFSTNQMLDGKTNFIIYIAKLPVLTQNVGVLLKVTRPVEDCINDYHSTKHLTYEQFLYFLTHEVLSEVDDGSTPYGNLKVYHDILEKNFWLLGRAAVIERECSIFTDECVFKLFRIFCLLADRTPSRKGLIQVSLNIGEVKEVTQALIESLGREWDDMDFDNLAAVIPTFSMPIFLTFLEGRYAQEVEAPALKRAVDEIYDKYVEQILKRGKVYQRAWWAPLWVARELEVRPWVMSASWRSNTARKAATKMVLGKGEIGLNHSATVHAIPDEPGARTCRFTLCTAANKLVQLAAPDHKSKTEWLRALDSAIANSDEPLPHQWMLSTLRKAERASDEAREVAERIRRASQADIIENTQAELVAERLARQEAEVASAEEATALAQEAQRVQELQQLKHTLEQMLEEESQAKRDEEIVRSLQARLLSEEWEKREELERIQEEQKRMLEEEKSKRLTFQKIQEEKDSQLKGT</sequence>
<dbReference type="AlphaFoldDB" id="A0AAV2QCK4"/>
<dbReference type="GO" id="GO:0005737">
    <property type="term" value="C:cytoplasm"/>
    <property type="evidence" value="ECO:0007669"/>
    <property type="project" value="TreeGrafter"/>
</dbReference>
<gene>
    <name evidence="2" type="ORF">MNOR_LOCUS9649</name>
</gene>
<evidence type="ECO:0000313" key="2">
    <source>
        <dbReference type="EMBL" id="CAL4074938.1"/>
    </source>
</evidence>
<keyword evidence="3" id="KW-1185">Reference proteome</keyword>
<evidence type="ECO:0008006" key="4">
    <source>
        <dbReference type="Google" id="ProtNLM"/>
    </source>
</evidence>
<accession>A0AAV2QCK4</accession>
<dbReference type="GO" id="GO:0005634">
    <property type="term" value="C:nucleus"/>
    <property type="evidence" value="ECO:0007669"/>
    <property type="project" value="TreeGrafter"/>
</dbReference>
<dbReference type="PANTHER" id="PTHR14383:SF5">
    <property type="entry name" value="RUN DOMAIN-CONTAINING PROTEIN"/>
    <property type="match status" value="1"/>
</dbReference>
<dbReference type="Gene3D" id="2.30.29.30">
    <property type="entry name" value="Pleckstrin-homology domain (PH domain)/Phosphotyrosine-binding domain (PTB)"/>
    <property type="match status" value="1"/>
</dbReference>
<feature type="region of interest" description="Disordered" evidence="1">
    <location>
        <begin position="452"/>
        <end position="480"/>
    </location>
</feature>
<protein>
    <recommendedName>
        <fullName evidence="4">PH domain-containing protein</fullName>
    </recommendedName>
</protein>
<dbReference type="PANTHER" id="PTHR14383">
    <property type="entry name" value="SWAP-70 RECOMBINASE"/>
    <property type="match status" value="1"/>
</dbReference>
<organism evidence="2 3">
    <name type="scientific">Meganyctiphanes norvegica</name>
    <name type="common">Northern krill</name>
    <name type="synonym">Thysanopoda norvegica</name>
    <dbReference type="NCBI Taxonomy" id="48144"/>
    <lineage>
        <taxon>Eukaryota</taxon>
        <taxon>Metazoa</taxon>
        <taxon>Ecdysozoa</taxon>
        <taxon>Arthropoda</taxon>
        <taxon>Crustacea</taxon>
        <taxon>Multicrustacea</taxon>
        <taxon>Malacostraca</taxon>
        <taxon>Eumalacostraca</taxon>
        <taxon>Eucarida</taxon>
        <taxon>Euphausiacea</taxon>
        <taxon>Euphausiidae</taxon>
        <taxon>Meganyctiphanes</taxon>
    </lineage>
</organism>
<comment type="caution">
    <text evidence="2">The sequence shown here is derived from an EMBL/GenBank/DDBJ whole genome shotgun (WGS) entry which is preliminary data.</text>
</comment>
<dbReference type="InterPro" id="IPR011993">
    <property type="entry name" value="PH-like_dom_sf"/>
</dbReference>
<feature type="compositionally biased region" description="Basic and acidic residues" evidence="1">
    <location>
        <begin position="469"/>
        <end position="480"/>
    </location>
</feature>
<dbReference type="SUPFAM" id="SSF50729">
    <property type="entry name" value="PH domain-like"/>
    <property type="match status" value="1"/>
</dbReference>
<dbReference type="EMBL" id="CAXKWB010004698">
    <property type="protein sequence ID" value="CAL4074938.1"/>
    <property type="molecule type" value="Genomic_DNA"/>
</dbReference>